<dbReference type="EC" id="2.7.7.13" evidence="2"/>
<dbReference type="Gene3D" id="2.60.120.10">
    <property type="entry name" value="Jelly Rolls"/>
    <property type="match status" value="1"/>
</dbReference>
<evidence type="ECO:0000313" key="12">
    <source>
        <dbReference type="EMBL" id="ABE38855.1"/>
    </source>
</evidence>
<dbReference type="InterPro" id="IPR029044">
    <property type="entry name" value="Nucleotide-diphossugar_trans"/>
</dbReference>
<dbReference type="PANTHER" id="PTHR46390">
    <property type="entry name" value="MANNOSE-1-PHOSPHATE GUANYLYLTRANSFERASE"/>
    <property type="match status" value="1"/>
</dbReference>
<dbReference type="CDD" id="cd02213">
    <property type="entry name" value="cupin_PMI_typeII_C"/>
    <property type="match status" value="1"/>
</dbReference>
<protein>
    <recommendedName>
        <fullName evidence="2">mannose-1-phosphate guanylyltransferase</fullName>
        <ecNumber evidence="2">2.7.7.13</ecNumber>
    </recommendedName>
</protein>
<evidence type="ECO:0000256" key="1">
    <source>
        <dbReference type="ARBA" id="ARBA00006115"/>
    </source>
</evidence>
<reference evidence="12 13" key="1">
    <citation type="submission" date="2006-03" db="EMBL/GenBank/DDBJ databases">
        <title>Complete sequence of Rhodopseudomonas palustris BisB5.</title>
        <authorList>
            <consortium name="US DOE Joint Genome Institute"/>
            <person name="Copeland A."/>
            <person name="Lucas S."/>
            <person name="Lapidus A."/>
            <person name="Barry K."/>
            <person name="Detter J.C."/>
            <person name="Glavina del Rio T."/>
            <person name="Hammon N."/>
            <person name="Israni S."/>
            <person name="Dalin E."/>
            <person name="Tice H."/>
            <person name="Pitluck S."/>
            <person name="Chain P."/>
            <person name="Malfatti S."/>
            <person name="Shin M."/>
            <person name="Vergez L."/>
            <person name="Schmutz J."/>
            <person name="Larimer F."/>
            <person name="Land M."/>
            <person name="Hauser L."/>
            <person name="Pelletier D.A."/>
            <person name="Kyrpides N."/>
            <person name="Lykidis A."/>
            <person name="Oda Y."/>
            <person name="Harwood C.S."/>
            <person name="Richardson P."/>
        </authorList>
    </citation>
    <scope>NUCLEOTIDE SEQUENCE [LARGE SCALE GENOMIC DNA]</scope>
    <source>
        <strain evidence="12 13">BisB5</strain>
    </source>
</reference>
<dbReference type="Pfam" id="PF00483">
    <property type="entry name" value="NTP_transferase"/>
    <property type="match status" value="1"/>
</dbReference>
<dbReference type="Pfam" id="PF01050">
    <property type="entry name" value="MannoseP_isomer"/>
    <property type="match status" value="1"/>
</dbReference>
<evidence type="ECO:0000256" key="6">
    <source>
        <dbReference type="ARBA" id="ARBA00023134"/>
    </source>
</evidence>
<dbReference type="CDD" id="cd02509">
    <property type="entry name" value="GDP-M1P_Guanylyltransferase"/>
    <property type="match status" value="1"/>
</dbReference>
<accession>Q13AN4</accession>
<dbReference type="Gene3D" id="3.90.550.10">
    <property type="entry name" value="Spore Coat Polysaccharide Biosynthesis Protein SpsA, Chain A"/>
    <property type="match status" value="1"/>
</dbReference>
<evidence type="ECO:0000256" key="4">
    <source>
        <dbReference type="ARBA" id="ARBA00022695"/>
    </source>
</evidence>
<dbReference type="InterPro" id="IPR014710">
    <property type="entry name" value="RmlC-like_jellyroll"/>
</dbReference>
<dbReference type="InterPro" id="IPR001538">
    <property type="entry name" value="Man6P_isomerase-2_C"/>
</dbReference>
<dbReference type="InterPro" id="IPR051161">
    <property type="entry name" value="Mannose-6P_isomerase_type2"/>
</dbReference>
<dbReference type="FunFam" id="3.90.550.10:FF:000046">
    <property type="entry name" value="Mannose-1-phosphate guanylyltransferase (GDP)"/>
    <property type="match status" value="1"/>
</dbReference>
<dbReference type="InterPro" id="IPR011051">
    <property type="entry name" value="RmlC_Cupin_sf"/>
</dbReference>
<comment type="catalytic activity">
    <reaction evidence="7">
        <text>alpha-D-mannose 1-phosphate + GTP + H(+) = GDP-alpha-D-mannose + diphosphate</text>
        <dbReference type="Rhea" id="RHEA:15229"/>
        <dbReference type="ChEBI" id="CHEBI:15378"/>
        <dbReference type="ChEBI" id="CHEBI:33019"/>
        <dbReference type="ChEBI" id="CHEBI:37565"/>
        <dbReference type="ChEBI" id="CHEBI:57527"/>
        <dbReference type="ChEBI" id="CHEBI:58409"/>
        <dbReference type="EC" id="2.7.7.13"/>
    </reaction>
</comment>
<dbReference type="Proteomes" id="UP000001818">
    <property type="component" value="Chromosome"/>
</dbReference>
<dbReference type="EMBL" id="CP000283">
    <property type="protein sequence ID" value="ABE38855.1"/>
    <property type="molecule type" value="Genomic_DNA"/>
</dbReference>
<keyword evidence="3 12" id="KW-0808">Transferase</keyword>
<dbReference type="InterPro" id="IPR049577">
    <property type="entry name" value="GMPP_N"/>
</dbReference>
<dbReference type="eggNOG" id="COG0662">
    <property type="taxonomic scope" value="Bacteria"/>
</dbReference>
<feature type="domain" description="Mannose-6-phosphate isomerase type II C-terminal" evidence="10">
    <location>
        <begin position="356"/>
        <end position="465"/>
    </location>
</feature>
<sequence length="470" mass="51423">MDKKIVPVIMCGGAGTRLWPASREARPKQFLQLFGPRSTFQDTLLRVADSTLFARPIIITNTTYRFIVKEQLDEIGIAADILLEPLRRDSGPAIAAGAAFARAVDSNAVLLALASDHVVRDNEAFVEACLKGRDAAESGYIVTFGIRPERAATEYGYIRAGDKISSDVFKVETFVEKPDETTANEYVRAGYLWNSGNFMFGAAMLLDEYRKTDSVSVETIEEAVAHAGSDLGFVTLQPEAFAAAVPISIDYAVMENTARAAVVPVSCGWSDVGSWHAVWELSDKDEHGNAARGAVVFENSHNCNVATDAALVALEGVDDLVVVASQDAVLVSSQRDPAGLKRLVAKLKAIAPGVTDHHLHVLRPWGSYQSLDTGERHQVKRIEVKPGGRLSLQKHHHRSEHWIVVRGVALVTVNDDVKMIHENESTYIPMGATHRLENPGKIPLELIEVQTGSYLGEDDIIRISDEYSRQ</sequence>
<dbReference type="GO" id="GO:0005525">
    <property type="term" value="F:GTP binding"/>
    <property type="evidence" value="ECO:0007669"/>
    <property type="project" value="UniProtKB-KW"/>
</dbReference>
<dbReference type="PANTHER" id="PTHR46390:SF1">
    <property type="entry name" value="MANNOSE-1-PHOSPHATE GUANYLYLTRANSFERASE"/>
    <property type="match status" value="1"/>
</dbReference>
<comment type="similarity">
    <text evidence="1 8">Belongs to the mannose-6-phosphate isomerase type 2 family.</text>
</comment>
<dbReference type="BioCyc" id="RPAL316057:RPD_RS08160-MONOMER"/>
<dbReference type="GO" id="GO:0004475">
    <property type="term" value="F:mannose-1-phosphate guanylyltransferase (GTP) activity"/>
    <property type="evidence" value="ECO:0007669"/>
    <property type="project" value="UniProtKB-EC"/>
</dbReference>
<dbReference type="Pfam" id="PF22640">
    <property type="entry name" value="ManC_GMP_beta-helix"/>
    <property type="match status" value="1"/>
</dbReference>
<feature type="domain" description="Nucleotidyl transferase" evidence="9">
    <location>
        <begin position="7"/>
        <end position="286"/>
    </location>
</feature>
<evidence type="ECO:0000259" key="10">
    <source>
        <dbReference type="Pfam" id="PF01050"/>
    </source>
</evidence>
<evidence type="ECO:0000256" key="2">
    <source>
        <dbReference type="ARBA" id="ARBA00012387"/>
    </source>
</evidence>
<keyword evidence="4 12" id="KW-0548">Nucleotidyltransferase</keyword>
<dbReference type="SUPFAM" id="SSF51182">
    <property type="entry name" value="RmlC-like cupins"/>
    <property type="match status" value="1"/>
</dbReference>
<dbReference type="AlphaFoldDB" id="Q13AN4"/>
<feature type="domain" description="MannoseP isomerase/GMP-like beta-helix" evidence="11">
    <location>
        <begin position="295"/>
        <end position="347"/>
    </location>
</feature>
<dbReference type="FunFam" id="2.60.120.10:FF:000032">
    <property type="entry name" value="Mannose-1-phosphate guanylyltransferase/mannose-6-phosphate isomerase"/>
    <property type="match status" value="1"/>
</dbReference>
<evidence type="ECO:0000256" key="5">
    <source>
        <dbReference type="ARBA" id="ARBA00022741"/>
    </source>
</evidence>
<evidence type="ECO:0000256" key="3">
    <source>
        <dbReference type="ARBA" id="ARBA00022679"/>
    </source>
</evidence>
<evidence type="ECO:0000259" key="9">
    <source>
        <dbReference type="Pfam" id="PF00483"/>
    </source>
</evidence>
<dbReference type="GO" id="GO:0000271">
    <property type="term" value="P:polysaccharide biosynthetic process"/>
    <property type="evidence" value="ECO:0007669"/>
    <property type="project" value="InterPro"/>
</dbReference>
<evidence type="ECO:0000313" key="13">
    <source>
        <dbReference type="Proteomes" id="UP000001818"/>
    </source>
</evidence>
<evidence type="ECO:0000256" key="7">
    <source>
        <dbReference type="ARBA" id="ARBA00047343"/>
    </source>
</evidence>
<name>Q13AN4_RHOPS</name>
<dbReference type="InterPro" id="IPR005835">
    <property type="entry name" value="NTP_transferase_dom"/>
</dbReference>
<dbReference type="SUPFAM" id="SSF53448">
    <property type="entry name" value="Nucleotide-diphospho-sugar transferases"/>
    <property type="match status" value="1"/>
</dbReference>
<dbReference type="STRING" id="316057.RPD_1618"/>
<dbReference type="KEGG" id="rpd:RPD_1618"/>
<evidence type="ECO:0000259" key="11">
    <source>
        <dbReference type="Pfam" id="PF22640"/>
    </source>
</evidence>
<keyword evidence="6" id="KW-0342">GTP-binding</keyword>
<dbReference type="HOGENOM" id="CLU_035527_1_0_5"/>
<dbReference type="InterPro" id="IPR054566">
    <property type="entry name" value="ManC/GMP-like_b-helix"/>
</dbReference>
<organism evidence="12 13">
    <name type="scientific">Rhodopseudomonas palustris (strain BisB5)</name>
    <dbReference type="NCBI Taxonomy" id="316057"/>
    <lineage>
        <taxon>Bacteria</taxon>
        <taxon>Pseudomonadati</taxon>
        <taxon>Pseudomonadota</taxon>
        <taxon>Alphaproteobacteria</taxon>
        <taxon>Hyphomicrobiales</taxon>
        <taxon>Nitrobacteraceae</taxon>
        <taxon>Rhodopseudomonas</taxon>
    </lineage>
</organism>
<dbReference type="NCBIfam" id="TIGR01479">
    <property type="entry name" value="GMP_PMI"/>
    <property type="match status" value="1"/>
</dbReference>
<proteinExistence type="inferred from homology"/>
<gene>
    <name evidence="12" type="ordered locus">RPD_1618</name>
</gene>
<dbReference type="InterPro" id="IPR006375">
    <property type="entry name" value="Man1P_GuaTrfase/Man6P_Isoase"/>
</dbReference>
<dbReference type="eggNOG" id="COG0836">
    <property type="taxonomic scope" value="Bacteria"/>
</dbReference>
<keyword evidence="5" id="KW-0547">Nucleotide-binding</keyword>
<dbReference type="GO" id="GO:0009298">
    <property type="term" value="P:GDP-mannose biosynthetic process"/>
    <property type="evidence" value="ECO:0007669"/>
    <property type="project" value="TreeGrafter"/>
</dbReference>
<evidence type="ECO:0000256" key="8">
    <source>
        <dbReference type="RuleBase" id="RU004190"/>
    </source>
</evidence>